<dbReference type="GO" id="GO:0005768">
    <property type="term" value="C:endosome"/>
    <property type="evidence" value="ECO:0007669"/>
    <property type="project" value="UniProtKB-ARBA"/>
</dbReference>
<dbReference type="EMBL" id="KE344491">
    <property type="protein sequence ID" value="EXB63665.1"/>
    <property type="molecule type" value="Genomic_DNA"/>
</dbReference>
<keyword evidence="6" id="KW-1185">Reference proteome</keyword>
<dbReference type="Pfam" id="PF00787">
    <property type="entry name" value="PX"/>
    <property type="match status" value="1"/>
</dbReference>
<dbReference type="InterPro" id="IPR051837">
    <property type="entry name" value="SortingNexin/PXDomain-PKLike"/>
</dbReference>
<dbReference type="SUPFAM" id="SSF64268">
    <property type="entry name" value="PX domain"/>
    <property type="match status" value="1"/>
</dbReference>
<feature type="compositionally biased region" description="Basic and acidic residues" evidence="3">
    <location>
        <begin position="45"/>
        <end position="54"/>
    </location>
</feature>
<dbReference type="GO" id="GO:0035091">
    <property type="term" value="F:phosphatidylinositol binding"/>
    <property type="evidence" value="ECO:0007669"/>
    <property type="project" value="InterPro"/>
</dbReference>
<dbReference type="InterPro" id="IPR001683">
    <property type="entry name" value="PX_dom"/>
</dbReference>
<evidence type="ECO:0000313" key="5">
    <source>
        <dbReference type="EMBL" id="EXB63665.1"/>
    </source>
</evidence>
<feature type="compositionally biased region" description="Basic and acidic residues" evidence="3">
    <location>
        <begin position="468"/>
        <end position="477"/>
    </location>
</feature>
<dbReference type="STRING" id="981085.W9R163"/>
<organism evidence="5 6">
    <name type="scientific">Morus notabilis</name>
    <dbReference type="NCBI Taxonomy" id="981085"/>
    <lineage>
        <taxon>Eukaryota</taxon>
        <taxon>Viridiplantae</taxon>
        <taxon>Streptophyta</taxon>
        <taxon>Embryophyta</taxon>
        <taxon>Tracheophyta</taxon>
        <taxon>Spermatophyta</taxon>
        <taxon>Magnoliopsida</taxon>
        <taxon>eudicotyledons</taxon>
        <taxon>Gunneridae</taxon>
        <taxon>Pentapetalae</taxon>
        <taxon>rosids</taxon>
        <taxon>fabids</taxon>
        <taxon>Rosales</taxon>
        <taxon>Moraceae</taxon>
        <taxon>Moreae</taxon>
        <taxon>Morus</taxon>
    </lineage>
</organism>
<dbReference type="GO" id="GO:0016020">
    <property type="term" value="C:membrane"/>
    <property type="evidence" value="ECO:0007669"/>
    <property type="project" value="UniProtKB-ARBA"/>
</dbReference>
<evidence type="ECO:0000256" key="2">
    <source>
        <dbReference type="ARBA" id="ARBA00022490"/>
    </source>
</evidence>
<feature type="compositionally biased region" description="Basic and acidic residues" evidence="3">
    <location>
        <begin position="79"/>
        <end position="92"/>
    </location>
</feature>
<feature type="compositionally biased region" description="Basic and acidic residues" evidence="3">
    <location>
        <begin position="491"/>
        <end position="501"/>
    </location>
</feature>
<evidence type="ECO:0000256" key="1">
    <source>
        <dbReference type="ARBA" id="ARBA00004496"/>
    </source>
</evidence>
<feature type="compositionally biased region" description="Polar residues" evidence="3">
    <location>
        <begin position="55"/>
        <end position="78"/>
    </location>
</feature>
<dbReference type="PANTHER" id="PTHR22999">
    <property type="entry name" value="PX SERINE/THREONINE KINASE PXK"/>
    <property type="match status" value="1"/>
</dbReference>
<dbReference type="CDD" id="cd06872">
    <property type="entry name" value="PX_SNX19_like_plant"/>
    <property type="match status" value="1"/>
</dbReference>
<reference evidence="6" key="1">
    <citation type="submission" date="2013-01" db="EMBL/GenBank/DDBJ databases">
        <title>Draft Genome Sequence of a Mulberry Tree, Morus notabilis C.K. Schneid.</title>
        <authorList>
            <person name="He N."/>
            <person name="Zhao S."/>
        </authorList>
    </citation>
    <scope>NUCLEOTIDE SEQUENCE</scope>
</reference>
<feature type="domain" description="PX" evidence="4">
    <location>
        <begin position="290"/>
        <end position="402"/>
    </location>
</feature>
<dbReference type="Proteomes" id="UP000030645">
    <property type="component" value="Unassembled WGS sequence"/>
</dbReference>
<dbReference type="AlphaFoldDB" id="W9R163"/>
<feature type="region of interest" description="Disordered" evidence="3">
    <location>
        <begin position="468"/>
        <end position="521"/>
    </location>
</feature>
<sequence length="773" mass="87479">MPYTASLNSYTNKLYINELIEYVWLAYQHDSVEDLGGDQSTAGAVHDHGSESKKNSPLNKGTDTALSKIQTEVSSDHNTLQEEPLHSRPADWARKLEAATQRRTEVLAPENLENMWTKGRNYKKKENKSIITGVQEPVEKGSVLNTAVLTKPLRKEMSADRLVVSTVKEEGPLLRITWGSSSDSQLRDGNRNETQFSHDTNKELVIKGGDVVDESEGNFNVPHNGNKILLKRSNSTSALKVEPDAKKAITEGGGPIISEFYSPDFGRRREQYIGKSASDMVVARVGQHLPKLRCRVMGAYFEKLGSKSFAVYSIGVTDAENRTWFVKRRYRNFERLHRYLKEFPNYTLHLPPKRIFSSSTEDAFVHQRCIQLDKYLQDLLSIANVAEQHEVWDFLSVSSKNYSFGKSSSVMRTLAVNVDDAVDDIVRQFKGVSDGLMRKVVGPSSSLNESLSSASARNLSWSAEEINKHMSRQDTRETANSFSDNEEGENDGSHDPEEVRSSAHANGWHSDNELSSKGYPPRVIKKPIKVGLEERQEIMAKSESHAGFPATNFPVTSDHLEDPMGMPPEWTPPNVSVPLLNLVDKIFQLKRRGWLRRQVFWISKQILHLIMDDAIDDWLLRQIHWLRREDIMAQGIRWVQDVLWPDGTFFLRLRNAEGKDDDEFDLKSFQGAKQIGGSKVCTPGSFEQQLEAARRASDVKKMLFDGAPTTLVSLIGNKQYKRCAKDIYYFTQSTICIKQLGYAVLELLLISIFPELRNLVLDVHGKTHVHQPV</sequence>
<dbReference type="eggNOG" id="KOG2101">
    <property type="taxonomic scope" value="Eukaryota"/>
</dbReference>
<dbReference type="Gene3D" id="3.30.1520.10">
    <property type="entry name" value="Phox-like domain"/>
    <property type="match status" value="1"/>
</dbReference>
<dbReference type="SMART" id="SM00312">
    <property type="entry name" value="PX"/>
    <property type="match status" value="1"/>
</dbReference>
<accession>W9R163</accession>
<keyword evidence="2" id="KW-0963">Cytoplasm</keyword>
<dbReference type="PANTHER" id="PTHR22999:SF23">
    <property type="entry name" value="SORTING NEXIN-16"/>
    <property type="match status" value="1"/>
</dbReference>
<evidence type="ECO:0000259" key="4">
    <source>
        <dbReference type="PROSITE" id="PS50195"/>
    </source>
</evidence>
<name>W9R163_9ROSA</name>
<gene>
    <name evidence="5" type="ORF">L484_027007</name>
</gene>
<dbReference type="PROSITE" id="PS50195">
    <property type="entry name" value="PX"/>
    <property type="match status" value="1"/>
</dbReference>
<comment type="subcellular location">
    <subcellularLocation>
        <location evidence="1">Cytoplasm</location>
    </subcellularLocation>
</comment>
<dbReference type="Pfam" id="PF08628">
    <property type="entry name" value="Nexin_C"/>
    <property type="match status" value="1"/>
</dbReference>
<evidence type="ECO:0000256" key="3">
    <source>
        <dbReference type="SAM" id="MobiDB-lite"/>
    </source>
</evidence>
<dbReference type="InterPro" id="IPR013937">
    <property type="entry name" value="Sorting_nexin_C"/>
</dbReference>
<evidence type="ECO:0000313" key="6">
    <source>
        <dbReference type="Proteomes" id="UP000030645"/>
    </source>
</evidence>
<protein>
    <submittedName>
        <fullName evidence="5">Sorting nexin-16</fullName>
    </submittedName>
</protein>
<proteinExistence type="predicted"/>
<feature type="region of interest" description="Disordered" evidence="3">
    <location>
        <begin position="38"/>
        <end position="92"/>
    </location>
</feature>
<dbReference type="InterPro" id="IPR036871">
    <property type="entry name" value="PX_dom_sf"/>
</dbReference>